<evidence type="ECO:0000313" key="4">
    <source>
        <dbReference type="Proteomes" id="UP000484842"/>
    </source>
</evidence>
<dbReference type="RefSeq" id="WP_322618509.1">
    <property type="nucleotide sequence ID" value="NZ_WBSL01000001.1"/>
</dbReference>
<name>A0A7X1NU40_9DEIO</name>
<dbReference type="SUPFAM" id="SSF52540">
    <property type="entry name" value="P-loop containing nucleoside triphosphate hydrolases"/>
    <property type="match status" value="1"/>
</dbReference>
<dbReference type="EMBL" id="WBSL01000001">
    <property type="protein sequence ID" value="MPY65843.1"/>
    <property type="molecule type" value="Genomic_DNA"/>
</dbReference>
<dbReference type="GO" id="GO:0005524">
    <property type="term" value="F:ATP binding"/>
    <property type="evidence" value="ECO:0007669"/>
    <property type="project" value="InterPro"/>
</dbReference>
<feature type="binding site" evidence="2">
    <location>
        <begin position="9"/>
        <end position="16"/>
    </location>
    <ligand>
        <name>ATP</name>
        <dbReference type="ChEBI" id="CHEBI:30616"/>
    </ligand>
</feature>
<evidence type="ECO:0000256" key="2">
    <source>
        <dbReference type="PIRSR" id="PIRSR007531-2"/>
    </source>
</evidence>
<dbReference type="PIRSF" id="PIRSF007531">
    <property type="entry name" value="CPT"/>
    <property type="match status" value="1"/>
</dbReference>
<organism evidence="3 4">
    <name type="scientific">Deinococcus terrestris</name>
    <dbReference type="NCBI Taxonomy" id="2651870"/>
    <lineage>
        <taxon>Bacteria</taxon>
        <taxon>Thermotogati</taxon>
        <taxon>Deinococcota</taxon>
        <taxon>Deinococci</taxon>
        <taxon>Deinococcales</taxon>
        <taxon>Deinococcaceae</taxon>
        <taxon>Deinococcus</taxon>
    </lineage>
</organism>
<protein>
    <submittedName>
        <fullName evidence="3">AAA family ATPase</fullName>
    </submittedName>
</protein>
<accession>A0A7X1NU40</accession>
<reference evidence="3 4" key="1">
    <citation type="submission" date="2019-10" db="EMBL/GenBank/DDBJ databases">
        <title>Deinococcus sp. isolated from soil.</title>
        <authorList>
            <person name="Li Y."/>
            <person name="Wang J."/>
        </authorList>
    </citation>
    <scope>NUCLEOTIDE SEQUENCE [LARGE SCALE GENOMIC DNA]</scope>
    <source>
        <strain evidence="3 4">SDU3-2</strain>
    </source>
</reference>
<evidence type="ECO:0000313" key="3">
    <source>
        <dbReference type="EMBL" id="MPY65843.1"/>
    </source>
</evidence>
<evidence type="ECO:0000256" key="1">
    <source>
        <dbReference type="PIRSR" id="PIRSR007531-1"/>
    </source>
</evidence>
<feature type="active site" evidence="1">
    <location>
        <position position="36"/>
    </location>
</feature>
<dbReference type="Gene3D" id="3.40.50.300">
    <property type="entry name" value="P-loop containing nucleotide triphosphate hydrolases"/>
    <property type="match status" value="1"/>
</dbReference>
<dbReference type="GO" id="GO:0016740">
    <property type="term" value="F:transferase activity"/>
    <property type="evidence" value="ECO:0007669"/>
    <property type="project" value="InterPro"/>
</dbReference>
<dbReference type="Pfam" id="PF07931">
    <property type="entry name" value="CPT"/>
    <property type="match status" value="1"/>
</dbReference>
<comment type="caution">
    <text evidence="3">The sequence shown here is derived from an EMBL/GenBank/DDBJ whole genome shotgun (WGS) entry which is preliminary data.</text>
</comment>
<proteinExistence type="predicted"/>
<keyword evidence="4" id="KW-1185">Reference proteome</keyword>
<dbReference type="AlphaFoldDB" id="A0A7X1NU40"/>
<gene>
    <name evidence="3" type="ORF">F8S09_03910</name>
</gene>
<dbReference type="InterPro" id="IPR012853">
    <property type="entry name" value="CPT"/>
</dbReference>
<dbReference type="Proteomes" id="UP000484842">
    <property type="component" value="Unassembled WGS sequence"/>
</dbReference>
<sequence>MGRLIVVNGTSSAGKTTFCEALQDALPDPYLLTSYDIFWASMPARYFPWETHEEDGVRYVTAEQAGRPSTTLELGPVGQRTVSGAHHAVAALLASGVNVIADVLFLHPDWFAEARRLWTPFAPLWIALKPPLTVSEEWEARREATLAGRPTGLARGLFAAVHAHSPPDLTLDPSRCHPDELARSVAAWVGRGCPHPFDGMGAFNR</sequence>
<dbReference type="InterPro" id="IPR027417">
    <property type="entry name" value="P-loop_NTPase"/>
</dbReference>